<evidence type="ECO:0000313" key="8">
    <source>
        <dbReference type="Proteomes" id="UP000215127"/>
    </source>
</evidence>
<dbReference type="InterPro" id="IPR029045">
    <property type="entry name" value="ClpP/crotonase-like_dom_sf"/>
</dbReference>
<dbReference type="SUPFAM" id="SSF52096">
    <property type="entry name" value="ClpP/crotonase"/>
    <property type="match status" value="1"/>
</dbReference>
<dbReference type="Proteomes" id="UP000215127">
    <property type="component" value="Chromosome 10"/>
</dbReference>
<dbReference type="CDD" id="cd06558">
    <property type="entry name" value="crotonase-like"/>
    <property type="match status" value="1"/>
</dbReference>
<comment type="similarity">
    <text evidence="3">Belongs to the enoyl-CoA hydratase/isomerase family.</text>
</comment>
<organism evidence="7 8">
    <name type="scientific">Zymoseptoria tritici (strain ST99CH_3D7)</name>
    <dbReference type="NCBI Taxonomy" id="1276538"/>
    <lineage>
        <taxon>Eukaryota</taxon>
        <taxon>Fungi</taxon>
        <taxon>Dikarya</taxon>
        <taxon>Ascomycota</taxon>
        <taxon>Pezizomycotina</taxon>
        <taxon>Dothideomycetes</taxon>
        <taxon>Dothideomycetidae</taxon>
        <taxon>Mycosphaerellales</taxon>
        <taxon>Mycosphaerellaceae</taxon>
        <taxon>Zymoseptoria</taxon>
    </lineage>
</organism>
<comment type="subcellular location">
    <subcellularLocation>
        <location evidence="1">Peroxisome</location>
    </subcellularLocation>
</comment>
<dbReference type="InterPro" id="IPR051053">
    <property type="entry name" value="ECH/Chromodomain_protein"/>
</dbReference>
<dbReference type="GO" id="GO:0006635">
    <property type="term" value="P:fatty acid beta-oxidation"/>
    <property type="evidence" value="ECO:0007669"/>
    <property type="project" value="TreeGrafter"/>
</dbReference>
<dbReference type="EMBL" id="LT853701">
    <property type="protein sequence ID" value="SMQ54791.1"/>
    <property type="molecule type" value="Genomic_DNA"/>
</dbReference>
<evidence type="ECO:0000313" key="7">
    <source>
        <dbReference type="EMBL" id="SMQ54791.1"/>
    </source>
</evidence>
<dbReference type="FunFam" id="3.90.226.10:FF:000048">
    <property type="entry name" value="3,2-trans-enoyl-CoA isomerase"/>
    <property type="match status" value="1"/>
</dbReference>
<dbReference type="PANTHER" id="PTHR43684">
    <property type="match status" value="1"/>
</dbReference>
<dbReference type="Pfam" id="PF00378">
    <property type="entry name" value="ECH_1"/>
    <property type="match status" value="1"/>
</dbReference>
<keyword evidence="4" id="KW-0843">Virulence</keyword>
<dbReference type="AlphaFoldDB" id="A0A1X7S5V5"/>
<dbReference type="GO" id="GO:0005782">
    <property type="term" value="C:peroxisomal matrix"/>
    <property type="evidence" value="ECO:0007669"/>
    <property type="project" value="TreeGrafter"/>
</dbReference>
<dbReference type="Gene3D" id="3.90.226.10">
    <property type="entry name" value="2-enoyl-CoA Hydratase, Chain A, domain 1"/>
    <property type="match status" value="1"/>
</dbReference>
<proteinExistence type="inferred from homology"/>
<dbReference type="PANTHER" id="PTHR43684:SF1">
    <property type="entry name" value="ENOYL-COA DELTA ISOMERASE 2"/>
    <property type="match status" value="1"/>
</dbReference>
<accession>A0A1X7S5V5</accession>
<evidence type="ECO:0000256" key="4">
    <source>
        <dbReference type="ARBA" id="ARBA00023026"/>
    </source>
</evidence>
<dbReference type="GO" id="GO:0004165">
    <property type="term" value="F:delta(3)-delta(2)-enoyl-CoA isomerase activity"/>
    <property type="evidence" value="ECO:0007669"/>
    <property type="project" value="UniProtKB-ARBA"/>
</dbReference>
<evidence type="ECO:0000256" key="2">
    <source>
        <dbReference type="ARBA" id="ARBA00005005"/>
    </source>
</evidence>
<evidence type="ECO:0000256" key="6">
    <source>
        <dbReference type="ARBA" id="ARBA00023235"/>
    </source>
</evidence>
<name>A0A1X7S5V5_ZYMT9</name>
<evidence type="ECO:0000256" key="3">
    <source>
        <dbReference type="ARBA" id="ARBA00005254"/>
    </source>
</evidence>
<evidence type="ECO:0000256" key="5">
    <source>
        <dbReference type="ARBA" id="ARBA00023140"/>
    </source>
</evidence>
<evidence type="ECO:0000256" key="1">
    <source>
        <dbReference type="ARBA" id="ARBA00004275"/>
    </source>
</evidence>
<sequence length="276" mass="30406">MNAKPASLPEITCEFRGRVAILTINRTKKLGALSQDLYFNIAQWLRHIDGRDDIYITVLAGTGRFFSAGADVSVAGQNKGAKEDLFRTNLQNFAAYNLNITHAFYSHSKILVTALNGPVVGLSAAIIGHSDFIYAAPHAYLLCPFTSLGLVSEGLASRALAGRLGPARGAEALLMSKRITCEELVQCGFVNKVFQTKPEESKKFLDLVLEEVDNRLGEHLVPNSLIKIKQQMRGPERDLYDAQGVKEVFGGLDVFMRGIPQEEFRKVASGEKRHKL</sequence>
<protein>
    <submittedName>
        <fullName evidence="7">Uncharacterized protein</fullName>
    </submittedName>
</protein>
<keyword evidence="6" id="KW-0413">Isomerase</keyword>
<dbReference type="InterPro" id="IPR001753">
    <property type="entry name" value="Enoyl-CoA_hydra/iso"/>
</dbReference>
<keyword evidence="8" id="KW-1185">Reference proteome</keyword>
<keyword evidence="5" id="KW-0576">Peroxisome</keyword>
<dbReference type="STRING" id="1276538.A0A1X7S5V5"/>
<gene>
    <name evidence="7" type="ORF">ZT3D7_G9946</name>
</gene>
<reference evidence="7 8" key="1">
    <citation type="submission" date="2016-06" db="EMBL/GenBank/DDBJ databases">
        <authorList>
            <person name="Kjaerup R.B."/>
            <person name="Dalgaard T.S."/>
            <person name="Juul-Madsen H.R."/>
        </authorList>
    </citation>
    <scope>NUCLEOTIDE SEQUENCE [LARGE SCALE GENOMIC DNA]</scope>
</reference>
<comment type="pathway">
    <text evidence="2">Lipid metabolism; fatty acid beta-oxidation.</text>
</comment>